<comment type="cofactor">
    <cofactor evidence="6">
        <name>Mg(2+)</name>
        <dbReference type="ChEBI" id="CHEBI:18420"/>
    </cofactor>
</comment>
<dbReference type="InterPro" id="IPR050725">
    <property type="entry name" value="CysQ/Inositol_MonoPase"/>
</dbReference>
<dbReference type="OrthoDB" id="1694274at2759"/>
<feature type="binding site" evidence="6">
    <location>
        <position position="199"/>
    </location>
    <ligand>
        <name>Mg(2+)</name>
        <dbReference type="ChEBI" id="CHEBI:18420"/>
        <label>1</label>
        <note>catalytic</note>
    </ligand>
</feature>
<dbReference type="eggNOG" id="KOG3099">
    <property type="taxonomic scope" value="Eukaryota"/>
</dbReference>
<dbReference type="Gene3D" id="3.40.190.80">
    <property type="match status" value="1"/>
</dbReference>
<dbReference type="GeneID" id="8248164"/>
<evidence type="ECO:0000256" key="4">
    <source>
        <dbReference type="ARBA" id="ARBA00041815"/>
    </source>
</evidence>
<dbReference type="InParanoid" id="C1FJ65"/>
<evidence type="ECO:0000256" key="2">
    <source>
        <dbReference type="ARBA" id="ARBA00012633"/>
    </source>
</evidence>
<reference evidence="7 8" key="1">
    <citation type="journal article" date="2009" name="Science">
        <title>Green evolution and dynamic adaptations revealed by genomes of the marine picoeukaryotes Micromonas.</title>
        <authorList>
            <person name="Worden A.Z."/>
            <person name="Lee J.H."/>
            <person name="Mock T."/>
            <person name="Rouze P."/>
            <person name="Simmons M.P."/>
            <person name="Aerts A.L."/>
            <person name="Allen A.E."/>
            <person name="Cuvelier M.L."/>
            <person name="Derelle E."/>
            <person name="Everett M.V."/>
            <person name="Foulon E."/>
            <person name="Grimwood J."/>
            <person name="Gundlach H."/>
            <person name="Henrissat B."/>
            <person name="Napoli C."/>
            <person name="McDonald S.M."/>
            <person name="Parker M.S."/>
            <person name="Rombauts S."/>
            <person name="Salamov A."/>
            <person name="Von Dassow P."/>
            <person name="Badger J.H."/>
            <person name="Coutinho P.M."/>
            <person name="Demir E."/>
            <person name="Dubchak I."/>
            <person name="Gentemann C."/>
            <person name="Eikrem W."/>
            <person name="Gready J.E."/>
            <person name="John U."/>
            <person name="Lanier W."/>
            <person name="Lindquist E.A."/>
            <person name="Lucas S."/>
            <person name="Mayer K.F."/>
            <person name="Moreau H."/>
            <person name="Not F."/>
            <person name="Otillar R."/>
            <person name="Panaud O."/>
            <person name="Pangilinan J."/>
            <person name="Paulsen I."/>
            <person name="Piegu B."/>
            <person name="Poliakov A."/>
            <person name="Robbens S."/>
            <person name="Schmutz J."/>
            <person name="Toulza E."/>
            <person name="Wyss T."/>
            <person name="Zelensky A."/>
            <person name="Zhou K."/>
            <person name="Armbrust E.V."/>
            <person name="Bhattacharya D."/>
            <person name="Goodenough U.W."/>
            <person name="Van de Peer Y."/>
            <person name="Grigoriev I.V."/>
        </authorList>
    </citation>
    <scope>NUCLEOTIDE SEQUENCE [LARGE SCALE GENOMIC DNA]</scope>
    <source>
        <strain evidence="8">RCC299 / NOUM17</strain>
    </source>
</reference>
<dbReference type="PANTHER" id="PTHR43028">
    <property type="entry name" value="3'(2'),5'-BISPHOSPHATE NUCLEOTIDASE 1"/>
    <property type="match status" value="1"/>
</dbReference>
<evidence type="ECO:0000256" key="6">
    <source>
        <dbReference type="PIRSR" id="PIRSR600760-2"/>
    </source>
</evidence>
<dbReference type="EMBL" id="CP001577">
    <property type="protein sequence ID" value="ACO70301.1"/>
    <property type="molecule type" value="Genomic_DNA"/>
</dbReference>
<sequence>MSSRPTGRGGGFFAPRTAAAAAALDLAQTPWPSHVREPIDASRVCVYVDPLDGTNEFAAGNLVAVTCLLGVAVDGRPAAGVIGQPFHTKTAGRIVWGGRGVGVRGLEDIGDARRVWNAGLGGGGDSPGINSSDAASSRFGGFTVCVNRVTRDDRIDAVLDATNATIGEKVSATGYHFLRVLEGAAHCGVLLRAGTKKWDTCGGEALLREAGGVVSDAAGRRYDYSHSHAGAMNPSGLVI</sequence>
<dbReference type="Pfam" id="PF00459">
    <property type="entry name" value="Inositol_P"/>
    <property type="match status" value="1"/>
</dbReference>
<dbReference type="PRINTS" id="PR00377">
    <property type="entry name" value="IMPHPHTASES"/>
</dbReference>
<keyword evidence="6" id="KW-0479">Metal-binding</keyword>
<dbReference type="STRING" id="296587.C1FJ65"/>
<dbReference type="GO" id="GO:0046872">
    <property type="term" value="F:metal ion binding"/>
    <property type="evidence" value="ECO:0007669"/>
    <property type="project" value="UniProtKB-KW"/>
</dbReference>
<dbReference type="GO" id="GO:0046854">
    <property type="term" value="P:phosphatidylinositol phosphate biosynthetic process"/>
    <property type="evidence" value="ECO:0007669"/>
    <property type="project" value="InterPro"/>
</dbReference>
<dbReference type="InterPro" id="IPR000760">
    <property type="entry name" value="Inositol_monophosphatase-like"/>
</dbReference>
<dbReference type="GO" id="GO:0008441">
    <property type="term" value="F:3'(2'),5'-bisphosphate nucleotidase activity"/>
    <property type="evidence" value="ECO:0007669"/>
    <property type="project" value="UniProtKB-EC"/>
</dbReference>
<evidence type="ECO:0000313" key="8">
    <source>
        <dbReference type="Proteomes" id="UP000002009"/>
    </source>
</evidence>
<dbReference type="Gene3D" id="3.30.540.10">
    <property type="entry name" value="Fructose-1,6-Bisphosphatase, subunit A, domain 1"/>
    <property type="match status" value="1"/>
</dbReference>
<dbReference type="SUPFAM" id="SSF56655">
    <property type="entry name" value="Carbohydrate phosphatase"/>
    <property type="match status" value="1"/>
</dbReference>
<protein>
    <recommendedName>
        <fullName evidence="3">3'(2'),5'-bisphosphate nucleotidase 1</fullName>
        <ecNumber evidence="2">3.1.3.7</ecNumber>
    </recommendedName>
    <alternativeName>
        <fullName evidence="4">Bisphosphate 3'-nucleotidase 1</fullName>
    </alternativeName>
    <alternativeName>
        <fullName evidence="5">Inositol-polyphosphate 1-phosphatase</fullName>
    </alternativeName>
</protein>
<organism evidence="7 8">
    <name type="scientific">Micromonas commoda (strain RCC299 / NOUM17 / CCMP2709)</name>
    <name type="common">Picoplanktonic green alga</name>
    <dbReference type="NCBI Taxonomy" id="296587"/>
    <lineage>
        <taxon>Eukaryota</taxon>
        <taxon>Viridiplantae</taxon>
        <taxon>Chlorophyta</taxon>
        <taxon>Mamiellophyceae</taxon>
        <taxon>Mamiellales</taxon>
        <taxon>Mamiellaceae</taxon>
        <taxon>Micromonas</taxon>
    </lineage>
</organism>
<dbReference type="InterPro" id="IPR020550">
    <property type="entry name" value="Inositol_monophosphatase_CS"/>
</dbReference>
<gene>
    <name evidence="7" type="ORF">MICPUN_87252</name>
</gene>
<dbReference type="Proteomes" id="UP000002009">
    <property type="component" value="Chromosome 12"/>
</dbReference>
<dbReference type="AlphaFoldDB" id="C1FJ65"/>
<dbReference type="PROSITE" id="PS00630">
    <property type="entry name" value="IMP_2"/>
    <property type="match status" value="1"/>
</dbReference>
<feature type="binding site" evidence="6">
    <location>
        <position position="51"/>
    </location>
    <ligand>
        <name>Mg(2+)</name>
        <dbReference type="ChEBI" id="CHEBI:18420"/>
        <label>1</label>
        <note>catalytic</note>
    </ligand>
</feature>
<evidence type="ECO:0000256" key="1">
    <source>
        <dbReference type="ARBA" id="ARBA00009759"/>
    </source>
</evidence>
<dbReference type="RefSeq" id="XP_002509043.1">
    <property type="nucleotide sequence ID" value="XM_002508997.1"/>
</dbReference>
<evidence type="ECO:0000256" key="3">
    <source>
        <dbReference type="ARBA" id="ARBA00040342"/>
    </source>
</evidence>
<dbReference type="PANTHER" id="PTHR43028:SF5">
    <property type="entry name" value="3'(2'),5'-BISPHOSPHATE NUCLEOTIDASE 1"/>
    <property type="match status" value="1"/>
</dbReference>
<keyword evidence="8" id="KW-1185">Reference proteome</keyword>
<dbReference type="EC" id="3.1.3.7" evidence="2"/>
<proteinExistence type="inferred from homology"/>
<accession>C1FJ65</accession>
<evidence type="ECO:0000256" key="5">
    <source>
        <dbReference type="ARBA" id="ARBA00044554"/>
    </source>
</evidence>
<feature type="non-terminal residue" evidence="7">
    <location>
        <position position="239"/>
    </location>
</feature>
<feature type="binding site" evidence="6">
    <location>
        <position position="52"/>
    </location>
    <ligand>
        <name>Mg(2+)</name>
        <dbReference type="ChEBI" id="CHEBI:18420"/>
        <label>1</label>
        <note>catalytic</note>
    </ligand>
</feature>
<dbReference type="KEGG" id="mis:MICPUN_87252"/>
<evidence type="ECO:0000313" key="7">
    <source>
        <dbReference type="EMBL" id="ACO70301.1"/>
    </source>
</evidence>
<name>C1FJ65_MICCC</name>
<feature type="binding site" evidence="6">
    <location>
        <position position="49"/>
    </location>
    <ligand>
        <name>Mg(2+)</name>
        <dbReference type="ChEBI" id="CHEBI:18420"/>
        <label>1</label>
        <note>catalytic</note>
    </ligand>
</feature>
<keyword evidence="6" id="KW-0460">Magnesium</keyword>
<comment type="similarity">
    <text evidence="1">Belongs to the inositol monophosphatase superfamily.</text>
</comment>